<name>A0A8H3S5L5_9EURO</name>
<sequence length="226" mass="25283">MTYSSFSLMLYTSTLKILHDHDRHIQRHNDHIDDDQLHQDPVRAAIRIYLQQRHRFVDIQPRKQQFLQTEADELYALHDVECGRNAVRPGQRIRRELERRAGGVQHDPVDDDQCSQGAAVIKDEIQPRPEDERLPRDHSRPADIEDGDLEEVVCKGDAVDLEDVAEAEGDDAEGGHEEGPEVGAGVALEGVEAEHDQVDGVAPGDGDEGWVDILLDDEGADVVVEP</sequence>
<organism evidence="2 3">
    <name type="scientific">Aspergillus udagawae</name>
    <dbReference type="NCBI Taxonomy" id="91492"/>
    <lineage>
        <taxon>Eukaryota</taxon>
        <taxon>Fungi</taxon>
        <taxon>Dikarya</taxon>
        <taxon>Ascomycota</taxon>
        <taxon>Pezizomycotina</taxon>
        <taxon>Eurotiomycetes</taxon>
        <taxon>Eurotiomycetidae</taxon>
        <taxon>Eurotiales</taxon>
        <taxon>Aspergillaceae</taxon>
        <taxon>Aspergillus</taxon>
        <taxon>Aspergillus subgen. Fumigati</taxon>
    </lineage>
</organism>
<dbReference type="AlphaFoldDB" id="A0A8H3S5L5"/>
<dbReference type="Proteomes" id="UP000465221">
    <property type="component" value="Unassembled WGS sequence"/>
</dbReference>
<reference evidence="2 3" key="1">
    <citation type="submission" date="2020-01" db="EMBL/GenBank/DDBJ databases">
        <title>Draft genome sequence of Aspergillus udagawae IFM 46972.</title>
        <authorList>
            <person name="Takahashi H."/>
            <person name="Yaguchi T."/>
        </authorList>
    </citation>
    <scope>NUCLEOTIDE SEQUENCE [LARGE SCALE GENOMIC DNA]</scope>
    <source>
        <strain evidence="2 3">IFM 46972</strain>
    </source>
</reference>
<evidence type="ECO:0000313" key="2">
    <source>
        <dbReference type="EMBL" id="GFF47969.1"/>
    </source>
</evidence>
<dbReference type="EMBL" id="BLKC01000072">
    <property type="protein sequence ID" value="GFF47969.1"/>
    <property type="molecule type" value="Genomic_DNA"/>
</dbReference>
<evidence type="ECO:0000256" key="1">
    <source>
        <dbReference type="SAM" id="MobiDB-lite"/>
    </source>
</evidence>
<gene>
    <name evidence="2" type="ORF">IFM46972_08431</name>
</gene>
<feature type="compositionally biased region" description="Basic and acidic residues" evidence="1">
    <location>
        <begin position="121"/>
        <end position="143"/>
    </location>
</feature>
<feature type="region of interest" description="Disordered" evidence="1">
    <location>
        <begin position="99"/>
        <end position="211"/>
    </location>
</feature>
<feature type="compositionally biased region" description="Acidic residues" evidence="1">
    <location>
        <begin position="159"/>
        <end position="172"/>
    </location>
</feature>
<evidence type="ECO:0000313" key="3">
    <source>
        <dbReference type="Proteomes" id="UP000465221"/>
    </source>
</evidence>
<comment type="caution">
    <text evidence="2">The sequence shown here is derived from an EMBL/GenBank/DDBJ whole genome shotgun (WGS) entry which is preliminary data.</text>
</comment>
<accession>A0A8H3S5L5</accession>
<protein>
    <submittedName>
        <fullName evidence="2">Uncharacterized protein</fullName>
    </submittedName>
</protein>
<proteinExistence type="predicted"/>